<gene>
    <name evidence="1" type="ORF">LE_TR17851_c0_g1_i1_g.57477</name>
</gene>
<name>A0A1J3GF14_NOCCA</name>
<protein>
    <submittedName>
        <fullName evidence="1">Retrovirus-related Pol polyprotein from transposon TNT 1-94</fullName>
    </submittedName>
</protein>
<dbReference type="PANTHER" id="PTHR11439">
    <property type="entry name" value="GAG-POL-RELATED RETROTRANSPOSON"/>
    <property type="match status" value="1"/>
</dbReference>
<evidence type="ECO:0000313" key="1">
    <source>
        <dbReference type="EMBL" id="JAU53677.1"/>
    </source>
</evidence>
<dbReference type="EMBL" id="GEVL01023664">
    <property type="protein sequence ID" value="JAU53677.1"/>
    <property type="molecule type" value="Transcribed_RNA"/>
</dbReference>
<organism evidence="1">
    <name type="scientific">Noccaea caerulescens</name>
    <name type="common">Alpine penny-cress</name>
    <name type="synonym">Thlaspi caerulescens</name>
    <dbReference type="NCBI Taxonomy" id="107243"/>
    <lineage>
        <taxon>Eukaryota</taxon>
        <taxon>Viridiplantae</taxon>
        <taxon>Streptophyta</taxon>
        <taxon>Embryophyta</taxon>
        <taxon>Tracheophyta</taxon>
        <taxon>Spermatophyta</taxon>
        <taxon>Magnoliopsida</taxon>
        <taxon>eudicotyledons</taxon>
        <taxon>Gunneridae</taxon>
        <taxon>Pentapetalae</taxon>
        <taxon>rosids</taxon>
        <taxon>malvids</taxon>
        <taxon>Brassicales</taxon>
        <taxon>Brassicaceae</taxon>
        <taxon>Coluteocarpeae</taxon>
        <taxon>Noccaea</taxon>
    </lineage>
</organism>
<dbReference type="InterPro" id="IPR043502">
    <property type="entry name" value="DNA/RNA_pol_sf"/>
</dbReference>
<accession>A0A1J3GF14</accession>
<reference evidence="1" key="1">
    <citation type="submission" date="2016-07" db="EMBL/GenBank/DDBJ databases">
        <title>De novo transcriptome assembly of four accessions of the metal hyperaccumulator plant Noccaea caerulescens.</title>
        <authorList>
            <person name="Blande D."/>
            <person name="Halimaa P."/>
            <person name="Tervahauta A.I."/>
            <person name="Aarts M.G."/>
            <person name="Karenlampi S.O."/>
        </authorList>
    </citation>
    <scope>NUCLEOTIDE SEQUENCE</scope>
</reference>
<dbReference type="SUPFAM" id="SSF56672">
    <property type="entry name" value="DNA/RNA polymerases"/>
    <property type="match status" value="1"/>
</dbReference>
<sequence>MYAMIGTRPDLAYSVGLVCRFMSRPVKEHWTAVKWLLRYINGSLKNKLCYRKEGEFVIKGYCDSDYAAYLDKRRSISGMMFTAGGNPISWRSSLQKVAALSTTEAEYMALTEASKEAVWLKGLMNELGFKQEAVNIYSDSQSALALAKNVVFHERTKHIAVKYHFIRDLITNRFFLVVKIATAYNPADMLTKDLPVGKFQDALEFLRVKVE</sequence>
<dbReference type="CDD" id="cd09272">
    <property type="entry name" value="RNase_HI_RT_Ty1"/>
    <property type="match status" value="1"/>
</dbReference>
<dbReference type="AlphaFoldDB" id="A0A1J3GF14"/>
<proteinExistence type="predicted"/>